<keyword evidence="1" id="KW-1133">Transmembrane helix</keyword>
<dbReference type="AlphaFoldDB" id="A0A8T0HGC4"/>
<comment type="caution">
    <text evidence="2">The sequence shown here is derived from an EMBL/GenBank/DDBJ whole genome shotgun (WGS) entry which is preliminary data.</text>
</comment>
<protein>
    <submittedName>
        <fullName evidence="2">Uncharacterized protein</fullName>
    </submittedName>
</protein>
<name>A0A8T0HGC4_CERPU</name>
<organism evidence="2 3">
    <name type="scientific">Ceratodon purpureus</name>
    <name type="common">Fire moss</name>
    <name type="synonym">Dicranum purpureum</name>
    <dbReference type="NCBI Taxonomy" id="3225"/>
    <lineage>
        <taxon>Eukaryota</taxon>
        <taxon>Viridiplantae</taxon>
        <taxon>Streptophyta</taxon>
        <taxon>Embryophyta</taxon>
        <taxon>Bryophyta</taxon>
        <taxon>Bryophytina</taxon>
        <taxon>Bryopsida</taxon>
        <taxon>Dicranidae</taxon>
        <taxon>Pseudoditrichales</taxon>
        <taxon>Ditrichaceae</taxon>
        <taxon>Ceratodon</taxon>
    </lineage>
</organism>
<accession>A0A8T0HGC4</accession>
<keyword evidence="1" id="KW-0472">Membrane</keyword>
<proteinExistence type="predicted"/>
<dbReference type="Proteomes" id="UP000822688">
    <property type="component" value="Chromosome 6"/>
</dbReference>
<keyword evidence="3" id="KW-1185">Reference proteome</keyword>
<reference evidence="2 3" key="1">
    <citation type="submission" date="2020-06" db="EMBL/GenBank/DDBJ databases">
        <title>WGS assembly of Ceratodon purpureus strain R40.</title>
        <authorList>
            <person name="Carey S.B."/>
            <person name="Jenkins J."/>
            <person name="Shu S."/>
            <person name="Lovell J.T."/>
            <person name="Sreedasyam A."/>
            <person name="Maumus F."/>
            <person name="Tiley G.P."/>
            <person name="Fernandez-Pozo N."/>
            <person name="Barry K."/>
            <person name="Chen C."/>
            <person name="Wang M."/>
            <person name="Lipzen A."/>
            <person name="Daum C."/>
            <person name="Saski C.A."/>
            <person name="Payton A.C."/>
            <person name="Mcbreen J.C."/>
            <person name="Conrad R.E."/>
            <person name="Kollar L.M."/>
            <person name="Olsson S."/>
            <person name="Huttunen S."/>
            <person name="Landis J.B."/>
            <person name="Wickett N.J."/>
            <person name="Johnson M.G."/>
            <person name="Rensing S.A."/>
            <person name="Grimwood J."/>
            <person name="Schmutz J."/>
            <person name="Mcdaniel S.F."/>
        </authorList>
    </citation>
    <scope>NUCLEOTIDE SEQUENCE [LARGE SCALE GENOMIC DNA]</scope>
    <source>
        <strain evidence="2 3">R40</strain>
    </source>
</reference>
<evidence type="ECO:0000256" key="1">
    <source>
        <dbReference type="SAM" id="Phobius"/>
    </source>
</evidence>
<evidence type="ECO:0000313" key="3">
    <source>
        <dbReference type="Proteomes" id="UP000822688"/>
    </source>
</evidence>
<keyword evidence="1" id="KW-0812">Transmembrane</keyword>
<sequence length="126" mass="14058">MRIDRPGGFGKTWCKYCSVLMNPGLSFLPLVRGGRSGGTMAQNALCGSLSMAQLNLLLRQISKSSQWVIFRRLMLVIFLISWFSMVMTSVYVRMSTDGEFPASFTSESTAPEPLFHARKLAAWSPQ</sequence>
<evidence type="ECO:0000313" key="2">
    <source>
        <dbReference type="EMBL" id="KAG0570360.1"/>
    </source>
</evidence>
<gene>
    <name evidence="2" type="ORF">KC19_6G156500</name>
</gene>
<dbReference type="EMBL" id="CM026427">
    <property type="protein sequence ID" value="KAG0570360.1"/>
    <property type="molecule type" value="Genomic_DNA"/>
</dbReference>
<feature type="transmembrane region" description="Helical" evidence="1">
    <location>
        <begin position="73"/>
        <end position="92"/>
    </location>
</feature>